<dbReference type="OrthoDB" id="9806213at2"/>
<sequence>MSTPETSIQISYEQFCEALIDEIKTQCHDENGVADTTRFKREFVQRLLDTLQNGLNEDDFVWMETGAQNGIDAFYFEALAPEDDEDEPENDALVLRIVRFLSPRDWPATGRAVLQETAKIRQFLSDPNSRAQSDSVFLPLLDFWNEGGAQNRLELLFASAHLLPDAELEAVASAEAALATAAPMAARGALSVKADAISLQSLYLRDHIDRSVQVPLTLRVPDVEAGASFVIGAASLPDLYAFLKEYRARRGDLDPLYEKNVRVFLGRTGSINKGISRTLREEPENFGLYNNGLTIVSRSITPQGDGTFLLTDPSVVNGCQTTRTVWDTLSEKLREPPESDAHAREAWQNWRNRLETGRVVVKIVRVAPGEIAEDDERLENITRYTNAQNAVKAKDFIALDRDFRRWKRELAMRGVFLEILRNEGAAQSARQKPKNYSGPRYRAVAKAFELFKVYGAGWMNEPGDAWNKNAAFVPGGAIFKSITAPESGFGGDDFLAALQLQIAAETHKFGKGGKTVPTSRKLTKFLFYRTSVELLRRLLRRLELPFERADCTRALLALQNSANEWRVFSNYAADAIDDYMRQDSDYSVFKEPSYDGDFNAFFKKSALAKTQSAYPQLWSAWNITEISMKNDATFISKIEPVLRAALA</sequence>
<reference evidence="2 3" key="1">
    <citation type="journal article" date="2018" name="Syst. Appl. Microbiol.">
        <title>Abditibacterium utsteinense sp. nov., the first cultivated member of candidate phylum FBP, isolated from ice-free Antarctic soil samples.</title>
        <authorList>
            <person name="Tahon G."/>
            <person name="Tytgat B."/>
            <person name="Lebbe L."/>
            <person name="Carlier A."/>
            <person name="Willems A."/>
        </authorList>
    </citation>
    <scope>NUCLEOTIDE SEQUENCE [LARGE SCALE GENOMIC DNA]</scope>
    <source>
        <strain evidence="2 3">LMG 29911</strain>
    </source>
</reference>
<evidence type="ECO:0000313" key="2">
    <source>
        <dbReference type="EMBL" id="PQV63027.1"/>
    </source>
</evidence>
<dbReference type="InParanoid" id="A0A2S8SQF2"/>
<evidence type="ECO:0000313" key="3">
    <source>
        <dbReference type="Proteomes" id="UP000237684"/>
    </source>
</evidence>
<gene>
    <name evidence="2" type="ORF">B1R32_1163</name>
</gene>
<dbReference type="EMBL" id="NIGF01000016">
    <property type="protein sequence ID" value="PQV63027.1"/>
    <property type="molecule type" value="Genomic_DNA"/>
</dbReference>
<evidence type="ECO:0000259" key="1">
    <source>
        <dbReference type="Pfam" id="PF10592"/>
    </source>
</evidence>
<protein>
    <submittedName>
        <fullName evidence="2">AIPR protein</fullName>
    </submittedName>
</protein>
<comment type="caution">
    <text evidence="2">The sequence shown here is derived from an EMBL/GenBank/DDBJ whole genome shotgun (WGS) entry which is preliminary data.</text>
</comment>
<feature type="domain" description="Abortive phage infection protein C-terminal" evidence="1">
    <location>
        <begin position="257"/>
        <end position="471"/>
    </location>
</feature>
<name>A0A2S8SQF2_9BACT</name>
<organism evidence="2 3">
    <name type="scientific">Abditibacterium utsteinense</name>
    <dbReference type="NCBI Taxonomy" id="1960156"/>
    <lineage>
        <taxon>Bacteria</taxon>
        <taxon>Pseudomonadati</taxon>
        <taxon>Abditibacteriota</taxon>
        <taxon>Abditibacteriia</taxon>
        <taxon>Abditibacteriales</taxon>
        <taxon>Abditibacteriaceae</taxon>
        <taxon>Abditibacterium</taxon>
    </lineage>
</organism>
<dbReference type="InterPro" id="IPR018891">
    <property type="entry name" value="AIPR_C"/>
</dbReference>
<dbReference type="Pfam" id="PF10592">
    <property type="entry name" value="AIPR"/>
    <property type="match status" value="1"/>
</dbReference>
<dbReference type="RefSeq" id="WP_106380771.1">
    <property type="nucleotide sequence ID" value="NZ_NIGF01000016.1"/>
</dbReference>
<accession>A0A2S8SQF2</accession>
<dbReference type="Proteomes" id="UP000237684">
    <property type="component" value="Unassembled WGS sequence"/>
</dbReference>
<proteinExistence type="predicted"/>
<keyword evidence="3" id="KW-1185">Reference proteome</keyword>
<dbReference type="AlphaFoldDB" id="A0A2S8SQF2"/>